<dbReference type="InterPro" id="IPR050660">
    <property type="entry name" value="NEK_Ser/Thr_kinase"/>
</dbReference>
<dbReference type="PROSITE" id="PS00108">
    <property type="entry name" value="PROTEIN_KINASE_ST"/>
    <property type="match status" value="1"/>
</dbReference>
<keyword evidence="4" id="KW-0418">Kinase</keyword>
<feature type="compositionally biased region" description="Low complexity" evidence="6">
    <location>
        <begin position="308"/>
        <end position="328"/>
    </location>
</feature>
<name>A0AAD3TU53_9TREE</name>
<dbReference type="SUPFAM" id="SSF56112">
    <property type="entry name" value="Protein kinase-like (PK-like)"/>
    <property type="match status" value="1"/>
</dbReference>
<feature type="compositionally biased region" description="Low complexity" evidence="6">
    <location>
        <begin position="789"/>
        <end position="798"/>
    </location>
</feature>
<dbReference type="SMART" id="SM00220">
    <property type="entry name" value="S_TKc"/>
    <property type="match status" value="1"/>
</dbReference>
<feature type="compositionally biased region" description="Pro residues" evidence="6">
    <location>
        <begin position="147"/>
        <end position="168"/>
    </location>
</feature>
<dbReference type="EC" id="2.7.11.1" evidence="1"/>
<organism evidence="8 9">
    <name type="scientific">Cutaneotrichosporon spelunceum</name>
    <dbReference type="NCBI Taxonomy" id="1672016"/>
    <lineage>
        <taxon>Eukaryota</taxon>
        <taxon>Fungi</taxon>
        <taxon>Dikarya</taxon>
        <taxon>Basidiomycota</taxon>
        <taxon>Agaricomycotina</taxon>
        <taxon>Tremellomycetes</taxon>
        <taxon>Trichosporonales</taxon>
        <taxon>Trichosporonaceae</taxon>
        <taxon>Cutaneotrichosporon</taxon>
    </lineage>
</organism>
<reference evidence="8" key="1">
    <citation type="journal article" date="2023" name="BMC Genomics">
        <title>Chromosome-level genome assemblies of Cutaneotrichosporon spp. (Trichosporonales, Basidiomycota) reveal imbalanced evolution between nucleotide sequences and chromosome synteny.</title>
        <authorList>
            <person name="Kobayashi Y."/>
            <person name="Kayamori A."/>
            <person name="Aoki K."/>
            <person name="Shiwa Y."/>
            <person name="Matsutani M."/>
            <person name="Fujita N."/>
            <person name="Sugita T."/>
            <person name="Iwasaki W."/>
            <person name="Tanaka N."/>
            <person name="Takashima M."/>
        </authorList>
    </citation>
    <scope>NUCLEOTIDE SEQUENCE</scope>
    <source>
        <strain evidence="8">HIS016</strain>
    </source>
</reference>
<dbReference type="GO" id="GO:0004674">
    <property type="term" value="F:protein serine/threonine kinase activity"/>
    <property type="evidence" value="ECO:0007669"/>
    <property type="project" value="UniProtKB-EC"/>
</dbReference>
<feature type="compositionally biased region" description="Low complexity" evidence="6">
    <location>
        <begin position="172"/>
        <end position="186"/>
    </location>
</feature>
<evidence type="ECO:0000256" key="5">
    <source>
        <dbReference type="ARBA" id="ARBA00022840"/>
    </source>
</evidence>
<dbReference type="EMBL" id="BTCM01000003">
    <property type="protein sequence ID" value="GMK56942.1"/>
    <property type="molecule type" value="Genomic_DNA"/>
</dbReference>
<feature type="compositionally biased region" description="Polar residues" evidence="6">
    <location>
        <begin position="199"/>
        <end position="210"/>
    </location>
</feature>
<keyword evidence="9" id="KW-1185">Reference proteome</keyword>
<feature type="region of interest" description="Disordered" evidence="6">
    <location>
        <begin position="289"/>
        <end position="347"/>
    </location>
</feature>
<evidence type="ECO:0000313" key="9">
    <source>
        <dbReference type="Proteomes" id="UP001222932"/>
    </source>
</evidence>
<dbReference type="PANTHER" id="PTHR43671">
    <property type="entry name" value="SERINE/THREONINE-PROTEIN KINASE NEK"/>
    <property type="match status" value="1"/>
</dbReference>
<feature type="compositionally biased region" description="Pro residues" evidence="6">
    <location>
        <begin position="241"/>
        <end position="252"/>
    </location>
</feature>
<feature type="region of interest" description="Disordered" evidence="6">
    <location>
        <begin position="1"/>
        <end position="258"/>
    </location>
</feature>
<comment type="caution">
    <text evidence="8">The sequence shown here is derived from an EMBL/GenBank/DDBJ whole genome shotgun (WGS) entry which is preliminary data.</text>
</comment>
<gene>
    <name evidence="8" type="ORF">CspeluHIS016_0307820</name>
</gene>
<feature type="region of interest" description="Disordered" evidence="6">
    <location>
        <begin position="473"/>
        <end position="506"/>
    </location>
</feature>
<protein>
    <recommendedName>
        <fullName evidence="1">non-specific serine/threonine protein kinase</fullName>
        <ecNumber evidence="1">2.7.11.1</ecNumber>
    </recommendedName>
</protein>
<evidence type="ECO:0000313" key="8">
    <source>
        <dbReference type="EMBL" id="GMK56942.1"/>
    </source>
</evidence>
<accession>A0AAD3TU53</accession>
<keyword evidence="5" id="KW-0067">ATP-binding</keyword>
<evidence type="ECO:0000259" key="7">
    <source>
        <dbReference type="PROSITE" id="PS50011"/>
    </source>
</evidence>
<dbReference type="Gene3D" id="1.10.510.10">
    <property type="entry name" value="Transferase(Phosphotransferase) domain 1"/>
    <property type="match status" value="1"/>
</dbReference>
<dbReference type="InterPro" id="IPR011009">
    <property type="entry name" value="Kinase-like_dom_sf"/>
</dbReference>
<feature type="region of interest" description="Disordered" evidence="6">
    <location>
        <begin position="777"/>
        <end position="814"/>
    </location>
</feature>
<evidence type="ECO:0000256" key="1">
    <source>
        <dbReference type="ARBA" id="ARBA00012513"/>
    </source>
</evidence>
<keyword evidence="3" id="KW-0547">Nucleotide-binding</keyword>
<feature type="domain" description="Protein kinase" evidence="7">
    <location>
        <begin position="361"/>
        <end position="876"/>
    </location>
</feature>
<keyword evidence="2" id="KW-0808">Transferase</keyword>
<dbReference type="GO" id="GO:0005524">
    <property type="term" value="F:ATP binding"/>
    <property type="evidence" value="ECO:0007669"/>
    <property type="project" value="UniProtKB-KW"/>
</dbReference>
<dbReference type="PROSITE" id="PS50011">
    <property type="entry name" value="PROTEIN_KINASE_DOM"/>
    <property type="match status" value="1"/>
</dbReference>
<dbReference type="PANTHER" id="PTHR43671:SF13">
    <property type="entry name" value="SERINE_THREONINE-PROTEIN KINASE NEK2"/>
    <property type="match status" value="1"/>
</dbReference>
<evidence type="ECO:0000256" key="3">
    <source>
        <dbReference type="ARBA" id="ARBA00022741"/>
    </source>
</evidence>
<dbReference type="Proteomes" id="UP001222932">
    <property type="component" value="Unassembled WGS sequence"/>
</dbReference>
<dbReference type="InterPro" id="IPR008271">
    <property type="entry name" value="Ser/Thr_kinase_AS"/>
</dbReference>
<evidence type="ECO:0000256" key="2">
    <source>
        <dbReference type="ARBA" id="ARBA00022679"/>
    </source>
</evidence>
<dbReference type="AlphaFoldDB" id="A0AAD3TU53"/>
<reference evidence="8" key="2">
    <citation type="submission" date="2023-06" db="EMBL/GenBank/DDBJ databases">
        <authorList>
            <person name="Kobayashi Y."/>
            <person name="Kayamori A."/>
            <person name="Aoki K."/>
            <person name="Shiwa Y."/>
            <person name="Fujita N."/>
            <person name="Sugita T."/>
            <person name="Iwasaki W."/>
            <person name="Tanaka N."/>
            <person name="Takashima M."/>
        </authorList>
    </citation>
    <scope>NUCLEOTIDE SEQUENCE</scope>
    <source>
        <strain evidence="8">HIS016</strain>
    </source>
</reference>
<dbReference type="Pfam" id="PF00069">
    <property type="entry name" value="Pkinase"/>
    <property type="match status" value="1"/>
</dbReference>
<dbReference type="InterPro" id="IPR000719">
    <property type="entry name" value="Prot_kinase_dom"/>
</dbReference>
<evidence type="ECO:0000256" key="4">
    <source>
        <dbReference type="ARBA" id="ARBA00022777"/>
    </source>
</evidence>
<feature type="compositionally biased region" description="Polar residues" evidence="6">
    <location>
        <begin position="289"/>
        <end position="307"/>
    </location>
</feature>
<feature type="compositionally biased region" description="Low complexity" evidence="6">
    <location>
        <begin position="122"/>
        <end position="134"/>
    </location>
</feature>
<evidence type="ECO:0000256" key="6">
    <source>
        <dbReference type="SAM" id="MobiDB-lite"/>
    </source>
</evidence>
<feature type="compositionally biased region" description="Polar residues" evidence="6">
    <location>
        <begin position="14"/>
        <end position="33"/>
    </location>
</feature>
<sequence length="893" mass="93879">MLVPPSQPARPFNGSPTRQGSGSRNDLFSASYNPSPPPPPLPSNDVFSTNWSPSTPPPPLRSNDLFSASWSPSLPPPPLPPSSDAFSSGWNPTSYNLTPRRLANPAIGSHTTLSHQADSESPHPSSHTAASHPPNLSSHALASHPNYIPPGPPPPPMGVLPVSPPGSPEYPSGALLARRLASAKGKSTMREFLELDTTPPRTSSLSTASVELSPADSPHTPAETKYSPLGHFGDPVTDPASRPPSPPSPPQPVAAASKTSSFFATAGVPIPPPTLTNVSLPPSPLALSCTASLRRNGPSTSPNSRPYSPSHTHSNSHASAISHLSISPPNLSPLHQSPSLAPQWAPPTPLGTDNVQLRFVAEPGYLLGEGRYATVYLASYKRSTMSPGSLSPTRANGEGSGWKLCAAKRLAADRESQTMGLREAFFLNRLGTGKGRGQVYVIKLIAVKDDSSPTAGAPGARTSPYVTAISETRRLQGQQQSGSPPRRHRASTIDADGRGADQEAPGGVAVIGTGRGSSVPAPSCLLLVVEHAPLGTLDRLLRSSPGLVGPQLWGRWAREAASALEWVHDKGVVHADVKPSNLLLTTDLHLRLSDFGSSLLVHPEHPPTDGLGLGTLPFSPPELVDPNAPFSFPVDIFALGATLYQCLTGREPYRGARTIEMMHYVRNGGLWQWLERDRFARVGTEGIFSATASPYPSAWRADPLPGTGVRRGGSLRVPTHSHNSSLSVDIPSTPLRRVGSAESIVASADAGRSAEDSPAGVRLWAAWHHGRHNAVDRLLSDQPSPPRSPISRASSIRSPLRHVHGPDTNAHPDVVPSPVVAAGYADGSPAMFFLGAGTEGPTRVPDEVRDLLRAMMEPAPEGRPSATDVLAAWDALGVGVGEGEDGDGAGRDE</sequence>
<proteinExistence type="predicted"/>